<gene>
    <name evidence="1" type="ORF">SAMN05216186_102124</name>
</gene>
<dbReference type="GO" id="GO:0003677">
    <property type="term" value="F:DNA binding"/>
    <property type="evidence" value="ECO:0007669"/>
    <property type="project" value="InterPro"/>
</dbReference>
<dbReference type="EMBL" id="FNFD01000002">
    <property type="protein sequence ID" value="SDJ61982.1"/>
    <property type="molecule type" value="Genomic_DNA"/>
</dbReference>
<dbReference type="InterPro" id="IPR010982">
    <property type="entry name" value="Lambda_DNA-bd_dom_sf"/>
</dbReference>
<dbReference type="Proteomes" id="UP000198706">
    <property type="component" value="Unassembled WGS sequence"/>
</dbReference>
<sequence>MISPAMRGFRSLPWAVFAVDASRHNPDPRYLRGLLDAAGVTQRQAAQMLGIGERVMRYYLADESSEGYRAAPYPVQFALECLADSTR</sequence>
<evidence type="ECO:0000313" key="1">
    <source>
        <dbReference type="EMBL" id="SDJ61982.1"/>
    </source>
</evidence>
<accession>A0A1G8V7C3</accession>
<name>A0A1G8V7C3_9PSED</name>
<dbReference type="AlphaFoldDB" id="A0A1G8V7C3"/>
<organism evidence="1 2">
    <name type="scientific">Pseudomonas indica</name>
    <dbReference type="NCBI Taxonomy" id="137658"/>
    <lineage>
        <taxon>Bacteria</taxon>
        <taxon>Pseudomonadati</taxon>
        <taxon>Pseudomonadota</taxon>
        <taxon>Gammaproteobacteria</taxon>
        <taxon>Pseudomonadales</taxon>
        <taxon>Pseudomonadaceae</taxon>
        <taxon>Pseudomonas</taxon>
    </lineage>
</organism>
<dbReference type="Gene3D" id="1.10.260.40">
    <property type="entry name" value="lambda repressor-like DNA-binding domains"/>
    <property type="match status" value="1"/>
</dbReference>
<dbReference type="STRING" id="137658.SAMN05216186_102124"/>
<reference evidence="1 2" key="1">
    <citation type="submission" date="2016-10" db="EMBL/GenBank/DDBJ databases">
        <authorList>
            <person name="de Groot N.N."/>
        </authorList>
    </citation>
    <scope>NUCLEOTIDE SEQUENCE [LARGE SCALE GENOMIC DNA]</scope>
    <source>
        <strain evidence="1 2">JCM 21544</strain>
    </source>
</reference>
<protein>
    <submittedName>
        <fullName evidence="1">Uncharacterized protein</fullName>
    </submittedName>
</protein>
<evidence type="ECO:0000313" key="2">
    <source>
        <dbReference type="Proteomes" id="UP000198706"/>
    </source>
</evidence>
<proteinExistence type="predicted"/>
<keyword evidence="2" id="KW-1185">Reference proteome</keyword>